<evidence type="ECO:0000259" key="4">
    <source>
        <dbReference type="Pfam" id="PF05175"/>
    </source>
</evidence>
<evidence type="ECO:0000313" key="5">
    <source>
        <dbReference type="EMBL" id="CCK75178.1"/>
    </source>
</evidence>
<dbReference type="PANTHER" id="PTHR47739:SF1">
    <property type="entry name" value="TRNA1(VAL) (ADENINE(37)-N6)-METHYLTRANSFERASE"/>
    <property type="match status" value="1"/>
</dbReference>
<keyword evidence="3" id="KW-0949">S-adenosyl-L-methionine</keyword>
<keyword evidence="2 5" id="KW-0808">Transferase</keyword>
<evidence type="ECO:0000313" key="6">
    <source>
        <dbReference type="Proteomes" id="UP000032749"/>
    </source>
</evidence>
<dbReference type="Gene3D" id="3.40.50.150">
    <property type="entry name" value="Vaccinia Virus protein VP39"/>
    <property type="match status" value="1"/>
</dbReference>
<accession>R4YPK2</accession>
<dbReference type="KEGG" id="oai:OLEAN_C10020"/>
<feature type="domain" description="Methyltransferase small" evidence="4">
    <location>
        <begin position="26"/>
        <end position="130"/>
    </location>
</feature>
<dbReference type="EMBL" id="FO203512">
    <property type="protein sequence ID" value="CCK75178.1"/>
    <property type="molecule type" value="Genomic_DNA"/>
</dbReference>
<evidence type="ECO:0000256" key="1">
    <source>
        <dbReference type="ARBA" id="ARBA00022603"/>
    </source>
</evidence>
<dbReference type="Pfam" id="PF05175">
    <property type="entry name" value="MTS"/>
    <property type="match status" value="1"/>
</dbReference>
<dbReference type="PROSITE" id="PS00092">
    <property type="entry name" value="N6_MTASE"/>
    <property type="match status" value="1"/>
</dbReference>
<dbReference type="STRING" id="698738.OLEAN_C10020"/>
<dbReference type="OrthoDB" id="5383291at2"/>
<sequence>MSTFKLQKFSVKQTVSGMKVCSDSLLFGAFIPVANAKRILDIGAGTGLLSLMQAQKCSEISPTIVESITAVEITQEGAEEAAENFYASSWHSLLNIVHQDIQSFADKSLVKSNEKYDLIICNPPFFSQHSPTSSDNNLRHIARHTDCLTYKDLCASIAKLLTKEGVAYLLLPVAIKQEIILSFADVGLGVSEIIDISESEHHAAKVMMIKVSFCFNEENKISNTMYKFSSHDCHTHQVKQYLSPFLLRYKKTIKSRK</sequence>
<dbReference type="GO" id="GO:0008170">
    <property type="term" value="F:N-methyltransferase activity"/>
    <property type="evidence" value="ECO:0007669"/>
    <property type="project" value="UniProtKB-ARBA"/>
</dbReference>
<dbReference type="InterPro" id="IPR002052">
    <property type="entry name" value="DNA_methylase_N6_adenine_CS"/>
</dbReference>
<dbReference type="InterPro" id="IPR050210">
    <property type="entry name" value="tRNA_Adenine-N(6)_MTase"/>
</dbReference>
<name>R4YPK2_OLEAN</name>
<reference evidence="5 6" key="1">
    <citation type="journal article" date="2013" name="Nat. Commun.">
        <title>Genome sequence and functional genomic analysis of the oil-degrading bacterium Oleispira antarctica.</title>
        <authorList>
            <person name="Kube M."/>
            <person name="Chernikova T.N."/>
            <person name="Al-Ramahi Y."/>
            <person name="Beloqui A."/>
            <person name="Lopez-Cortez N."/>
            <person name="Guazzaroni M.E."/>
            <person name="Heipieper H.J."/>
            <person name="Klages S."/>
            <person name="Kotsyurbenko O.R."/>
            <person name="Langer I."/>
            <person name="Nechitaylo T.Y."/>
            <person name="Lunsdorf H."/>
            <person name="Fernandez M."/>
            <person name="Juarez S."/>
            <person name="Ciordia S."/>
            <person name="Singer A."/>
            <person name="Kagan O."/>
            <person name="Egorova O."/>
            <person name="Petit P.A."/>
            <person name="Stogios P."/>
            <person name="Kim Y."/>
            <person name="Tchigvintsev A."/>
            <person name="Flick R."/>
            <person name="Denaro R."/>
            <person name="Genovese M."/>
            <person name="Albar J.P."/>
            <person name="Reva O.N."/>
            <person name="Martinez-Gomariz M."/>
            <person name="Tran H."/>
            <person name="Ferrer M."/>
            <person name="Savchenko A."/>
            <person name="Yakunin A.F."/>
            <person name="Yakimov M.M."/>
            <person name="Golyshina O.V."/>
            <person name="Reinhardt R."/>
            <person name="Golyshin P.N."/>
        </authorList>
    </citation>
    <scope>NUCLEOTIDE SEQUENCE [LARGE SCALE GENOMIC DNA]</scope>
</reference>
<dbReference type="InterPro" id="IPR007848">
    <property type="entry name" value="Small_mtfrase_dom"/>
</dbReference>
<keyword evidence="1 5" id="KW-0489">Methyltransferase</keyword>
<dbReference type="PANTHER" id="PTHR47739">
    <property type="entry name" value="TRNA1(VAL) (ADENINE(37)-N6)-METHYLTRANSFERASE"/>
    <property type="match status" value="1"/>
</dbReference>
<keyword evidence="6" id="KW-1185">Reference proteome</keyword>
<dbReference type="CDD" id="cd02440">
    <property type="entry name" value="AdoMet_MTases"/>
    <property type="match status" value="1"/>
</dbReference>
<dbReference type="GO" id="GO:0008757">
    <property type="term" value="F:S-adenosylmethionine-dependent methyltransferase activity"/>
    <property type="evidence" value="ECO:0007669"/>
    <property type="project" value="UniProtKB-ARBA"/>
</dbReference>
<dbReference type="InterPro" id="IPR029063">
    <property type="entry name" value="SAM-dependent_MTases_sf"/>
</dbReference>
<dbReference type="GO" id="GO:0032259">
    <property type="term" value="P:methylation"/>
    <property type="evidence" value="ECO:0007669"/>
    <property type="project" value="UniProtKB-KW"/>
</dbReference>
<dbReference type="AlphaFoldDB" id="R4YPK2"/>
<gene>
    <name evidence="5" type="ORF">OLEAN_C10020</name>
</gene>
<dbReference type="HOGENOM" id="CLU_061983_0_0_6"/>
<dbReference type="GO" id="GO:0003676">
    <property type="term" value="F:nucleic acid binding"/>
    <property type="evidence" value="ECO:0007669"/>
    <property type="project" value="InterPro"/>
</dbReference>
<protein>
    <submittedName>
        <fullName evidence="5">Methyltransferase</fullName>
    </submittedName>
</protein>
<dbReference type="SUPFAM" id="SSF53335">
    <property type="entry name" value="S-adenosyl-L-methionine-dependent methyltransferases"/>
    <property type="match status" value="1"/>
</dbReference>
<proteinExistence type="predicted"/>
<evidence type="ECO:0000256" key="2">
    <source>
        <dbReference type="ARBA" id="ARBA00022679"/>
    </source>
</evidence>
<organism evidence="5 6">
    <name type="scientific">Oleispira antarctica RB-8</name>
    <dbReference type="NCBI Taxonomy" id="698738"/>
    <lineage>
        <taxon>Bacteria</taxon>
        <taxon>Pseudomonadati</taxon>
        <taxon>Pseudomonadota</taxon>
        <taxon>Gammaproteobacteria</taxon>
        <taxon>Oceanospirillales</taxon>
        <taxon>Oceanospirillaceae</taxon>
        <taxon>Oleispira</taxon>
    </lineage>
</organism>
<dbReference type="Proteomes" id="UP000032749">
    <property type="component" value="Chromosome"/>
</dbReference>
<evidence type="ECO:0000256" key="3">
    <source>
        <dbReference type="ARBA" id="ARBA00022691"/>
    </source>
</evidence>
<dbReference type="PATRIC" id="fig|698738.3.peg.1043"/>